<gene>
    <name evidence="2" type="ORF">CN553_12405</name>
</gene>
<sequence>MVKTNMSKVTKKSQESKTKTDKLRDGFKLWTSFYRANPQRFAKDYLGIHLFLYQKILLWAMNHYGFFMYLAARGQGKSYLIAVYCVIRAILFPGSNIVLASGTKGQARLIITEKIFALKNNSKNVEREIKEFKTSANECYVVFFNGSKITAVTSGDSARGYRANILIVDEFRLISKETIDTILRPFLNVNRTPPYLANPKYQHLEEENKEIYISSAWYKNHWIYESFNSYLKQMMAGKDYFVAVLPWQLSVFHKLLSRKRVEQQRTEEDFDQMSWDMEYEALFVGENENAYYKLDDIQKCRTLPKPFYPPTDREYVENKGSRKKLTNMPKQAGEIRIVSMDIALMGSSKSVKNDTTAFTLMRLLPQGEEFRRDVVYLESMAGQHAELQAIRLKQLFYDFEADFVGMDTNGNGIAIYDSCTKILYDKDRDEEYPAWTVINDEAMDERKIDPNAIPIIYSIKGNSELNHKVATGLRIAFEKRKIRLLINDIEAKEELIERKGYMKKTTEEQVHMLRPFLQTTALTNELVNLVYEVRSGYIKIKEVGTTTKDRYSSIGYGNYVATLLENDILKTGGNDDLLQYCLW</sequence>
<evidence type="ECO:0000313" key="2">
    <source>
        <dbReference type="EMBL" id="PEN97833.1"/>
    </source>
</evidence>
<keyword evidence="1" id="KW-0472">Membrane</keyword>
<dbReference type="RefSeq" id="WP_016084866.1">
    <property type="nucleotide sequence ID" value="NZ_NUAN01000071.1"/>
</dbReference>
<organism evidence="2 3">
    <name type="scientific">Bacillus cereus</name>
    <dbReference type="NCBI Taxonomy" id="1396"/>
    <lineage>
        <taxon>Bacteria</taxon>
        <taxon>Bacillati</taxon>
        <taxon>Bacillota</taxon>
        <taxon>Bacilli</taxon>
        <taxon>Bacillales</taxon>
        <taxon>Bacillaceae</taxon>
        <taxon>Bacillus</taxon>
        <taxon>Bacillus cereus group</taxon>
    </lineage>
</organism>
<reference evidence="2 3" key="1">
    <citation type="submission" date="2017-09" db="EMBL/GenBank/DDBJ databases">
        <title>Large-scale bioinformatics analysis of Bacillus genomes uncovers conserved roles of natural products in bacterial physiology.</title>
        <authorList>
            <consortium name="Agbiome Team Llc"/>
            <person name="Bleich R.M."/>
            <person name="Kirk G.J."/>
            <person name="Santa Maria K.C."/>
            <person name="Allen S.E."/>
            <person name="Farag S."/>
            <person name="Shank E.A."/>
            <person name="Bowers A."/>
        </authorList>
    </citation>
    <scope>NUCLEOTIDE SEQUENCE [LARGE SCALE GENOMIC DNA]</scope>
    <source>
        <strain evidence="2 3">AFS027647</strain>
    </source>
</reference>
<evidence type="ECO:0000313" key="3">
    <source>
        <dbReference type="Proteomes" id="UP000220691"/>
    </source>
</evidence>
<evidence type="ECO:0000256" key="1">
    <source>
        <dbReference type="SAM" id="Phobius"/>
    </source>
</evidence>
<dbReference type="Gene3D" id="3.30.420.240">
    <property type="match status" value="1"/>
</dbReference>
<keyword evidence="1" id="KW-0812">Transmembrane</keyword>
<dbReference type="Proteomes" id="UP000220691">
    <property type="component" value="Unassembled WGS sequence"/>
</dbReference>
<dbReference type="InterPro" id="IPR027417">
    <property type="entry name" value="P-loop_NTPase"/>
</dbReference>
<protein>
    <submittedName>
        <fullName evidence="2">Terminase</fullName>
    </submittedName>
</protein>
<feature type="transmembrane region" description="Helical" evidence="1">
    <location>
        <begin position="50"/>
        <end position="72"/>
    </location>
</feature>
<feature type="transmembrane region" description="Helical" evidence="1">
    <location>
        <begin position="78"/>
        <end position="99"/>
    </location>
</feature>
<name>A0A9X6UC86_BACCE</name>
<proteinExistence type="predicted"/>
<keyword evidence="1" id="KW-1133">Transmembrane helix</keyword>
<dbReference type="EMBL" id="NUAN01000071">
    <property type="protein sequence ID" value="PEN97833.1"/>
    <property type="molecule type" value="Genomic_DNA"/>
</dbReference>
<comment type="caution">
    <text evidence="2">The sequence shown here is derived from an EMBL/GenBank/DDBJ whole genome shotgun (WGS) entry which is preliminary data.</text>
</comment>
<accession>A0A9X6UC86</accession>
<dbReference type="Gene3D" id="3.40.50.300">
    <property type="entry name" value="P-loop containing nucleotide triphosphate hydrolases"/>
    <property type="match status" value="1"/>
</dbReference>
<dbReference type="Pfam" id="PF03237">
    <property type="entry name" value="Terminase_6N"/>
    <property type="match status" value="1"/>
</dbReference>
<dbReference type="AlphaFoldDB" id="A0A9X6UC86"/>